<dbReference type="RefSeq" id="WP_114438244.1">
    <property type="nucleotide sequence ID" value="NZ_QPIZ01000082.1"/>
</dbReference>
<name>A0A368UIP3_9BACT</name>
<dbReference type="InterPro" id="IPR011468">
    <property type="entry name" value="DUF1574"/>
</dbReference>
<dbReference type="Proteomes" id="UP000252733">
    <property type="component" value="Unassembled WGS sequence"/>
</dbReference>
<proteinExistence type="predicted"/>
<dbReference type="EMBL" id="QPIZ01000082">
    <property type="protein sequence ID" value="RCW19612.1"/>
    <property type="molecule type" value="Genomic_DNA"/>
</dbReference>
<gene>
    <name evidence="1" type="ORF">DFO77_1822</name>
</gene>
<evidence type="ECO:0000313" key="2">
    <source>
        <dbReference type="Proteomes" id="UP000252733"/>
    </source>
</evidence>
<sequence>MAYIKLAINHNIKVLFYTSPAYSTYRQNLDEIQLNETINAITLIANKNENCYYLNLLDDNRFKAKDFRDADHLNGNGAKKLTKIIYKKIKLLKHERTTKLYTPAVASTAY</sequence>
<reference evidence="1 2" key="1">
    <citation type="submission" date="2018-07" db="EMBL/GenBank/DDBJ databases">
        <title>Freshwater and sediment microbial communities from various areas in North America, analyzing microbe dynamics in response to fracking.</title>
        <authorList>
            <person name="Lamendella R."/>
        </authorList>
    </citation>
    <scope>NUCLEOTIDE SEQUENCE [LARGE SCALE GENOMIC DNA]</scope>
    <source>
        <strain evidence="1 2">160A</strain>
    </source>
</reference>
<protein>
    <submittedName>
        <fullName evidence="1">Uncharacterized protein DUF1574</fullName>
    </submittedName>
</protein>
<dbReference type="InterPro" id="IPR036514">
    <property type="entry name" value="SGNH_hydro_sf"/>
</dbReference>
<dbReference type="AlphaFoldDB" id="A0A368UIP3"/>
<dbReference type="Pfam" id="PF07611">
    <property type="entry name" value="DUF1574"/>
    <property type="match status" value="1"/>
</dbReference>
<keyword evidence="2" id="KW-1185">Reference proteome</keyword>
<dbReference type="Gene3D" id="3.40.50.1110">
    <property type="entry name" value="SGNH hydrolase"/>
    <property type="match status" value="1"/>
</dbReference>
<accession>A0A368UIP3</accession>
<organism evidence="1 2">
    <name type="scientific">Marinilabilia salmonicolor</name>
    <dbReference type="NCBI Taxonomy" id="989"/>
    <lineage>
        <taxon>Bacteria</taxon>
        <taxon>Pseudomonadati</taxon>
        <taxon>Bacteroidota</taxon>
        <taxon>Bacteroidia</taxon>
        <taxon>Marinilabiliales</taxon>
        <taxon>Marinilabiliaceae</taxon>
        <taxon>Marinilabilia</taxon>
    </lineage>
</organism>
<evidence type="ECO:0000313" key="1">
    <source>
        <dbReference type="EMBL" id="RCW19612.1"/>
    </source>
</evidence>
<dbReference type="SUPFAM" id="SSF52266">
    <property type="entry name" value="SGNH hydrolase"/>
    <property type="match status" value="1"/>
</dbReference>
<dbReference type="GO" id="GO:0016788">
    <property type="term" value="F:hydrolase activity, acting on ester bonds"/>
    <property type="evidence" value="ECO:0007669"/>
    <property type="project" value="UniProtKB-ARBA"/>
</dbReference>
<comment type="caution">
    <text evidence="1">The sequence shown here is derived from an EMBL/GenBank/DDBJ whole genome shotgun (WGS) entry which is preliminary data.</text>
</comment>